<feature type="domain" description="Helicase ATP-binding" evidence="1">
    <location>
        <begin position="82"/>
        <end position="215"/>
    </location>
</feature>
<dbReference type="SMART" id="SM00487">
    <property type="entry name" value="DEXDc"/>
    <property type="match status" value="1"/>
</dbReference>
<accession>A0A2T1BYJ0</accession>
<dbReference type="GO" id="GO:0005524">
    <property type="term" value="F:ATP binding"/>
    <property type="evidence" value="ECO:0007669"/>
    <property type="project" value="InterPro"/>
</dbReference>
<feature type="domain" description="Helicase C-terminal" evidence="2">
    <location>
        <begin position="295"/>
        <end position="440"/>
    </location>
</feature>
<evidence type="ECO:0000313" key="3">
    <source>
        <dbReference type="EMBL" id="PSB00943.1"/>
    </source>
</evidence>
<sequence length="570" mass="64477">MDRPNMDRPYMVNDILSQARLTTSSNNFYRSSQNLDIGKFYHYSDRLTIEGYIQTTGQPSFSATSPPINLRYYQKDAIAQVFELWQQVRRVLVQSPTGSGKSLIISALAQEFLRRGEPVLALAHKVELIRQLRDHLQRCTLIEPGIIAEKSQFKRNTEALIQVASIQALSCQPLDKLPKASIVIIDEAHHSHAKTYSRIFSHYQEAYFLGLTATPLRIDGRGLRYLYDGVAGFEALVTGVPVRQLIEEGYLSDFKLFTSDNLLDPKAAGIHSRAGDYIQSELEEYTDSVLLQGEIVDTWLKHADGKRTVLYPVSVALSKRYCQEFCSSGIAAAHIDADTPPKERENILQKFINGEILVLCQHSIVIEGVDIPLIECVQFARPTKSLTIWFQAIGRALRPAAGKPHAIIIDHTTTHHDLPWIDEPIEWSLDPVSLPNNAAHTLTCPDCSHVFRATANDTRRRWAMCPNCSTKFQFEVGVGGSGRYQVVKVLPADFQELERQLNPEVMEALARLFEEAFDRRLKPGWVAYQVLKIPNIGYFELLEVAKWLNYKPGWAYYKYREILAELGGVA</sequence>
<keyword evidence="3" id="KW-0378">Hydrolase</keyword>
<keyword evidence="4" id="KW-1185">Reference proteome</keyword>
<evidence type="ECO:0000259" key="1">
    <source>
        <dbReference type="PROSITE" id="PS51192"/>
    </source>
</evidence>
<dbReference type="GO" id="GO:0000403">
    <property type="term" value="F:Y-form DNA binding"/>
    <property type="evidence" value="ECO:0007669"/>
    <property type="project" value="TreeGrafter"/>
</dbReference>
<comment type="caution">
    <text evidence="3">The sequence shown here is derived from an EMBL/GenBank/DDBJ whole genome shotgun (WGS) entry which is preliminary data.</text>
</comment>
<dbReference type="PROSITE" id="PS51192">
    <property type="entry name" value="HELICASE_ATP_BIND_1"/>
    <property type="match status" value="1"/>
</dbReference>
<dbReference type="Pfam" id="PF00271">
    <property type="entry name" value="Helicase_C"/>
    <property type="match status" value="1"/>
</dbReference>
<proteinExistence type="predicted"/>
<name>A0A2T1BYJ0_9CYAN</name>
<dbReference type="PANTHER" id="PTHR47396:SF1">
    <property type="entry name" value="ATP-DEPENDENT HELICASE IRC3-RELATED"/>
    <property type="match status" value="1"/>
</dbReference>
<evidence type="ECO:0000313" key="4">
    <source>
        <dbReference type="Proteomes" id="UP000238762"/>
    </source>
</evidence>
<gene>
    <name evidence="3" type="ORF">C7B64_20865</name>
</gene>
<dbReference type="InterPro" id="IPR027417">
    <property type="entry name" value="P-loop_NTPase"/>
</dbReference>
<dbReference type="GO" id="GO:0016787">
    <property type="term" value="F:hydrolase activity"/>
    <property type="evidence" value="ECO:0007669"/>
    <property type="project" value="InterPro"/>
</dbReference>
<reference evidence="3 4" key="1">
    <citation type="submission" date="2018-02" db="EMBL/GenBank/DDBJ databases">
        <authorList>
            <person name="Cohen D.B."/>
            <person name="Kent A.D."/>
        </authorList>
    </citation>
    <scope>NUCLEOTIDE SEQUENCE [LARGE SCALE GENOMIC DNA]</scope>
    <source>
        <strain evidence="3 4">CCAP 1448/3</strain>
    </source>
</reference>
<dbReference type="Proteomes" id="UP000238762">
    <property type="component" value="Unassembled WGS sequence"/>
</dbReference>
<dbReference type="InterPro" id="IPR006935">
    <property type="entry name" value="Helicase/UvrB_N"/>
</dbReference>
<dbReference type="Gene3D" id="3.40.50.300">
    <property type="entry name" value="P-loop containing nucleotide triphosphate hydrolases"/>
    <property type="match status" value="2"/>
</dbReference>
<keyword evidence="3" id="KW-0347">Helicase</keyword>
<dbReference type="PANTHER" id="PTHR47396">
    <property type="entry name" value="TYPE I RESTRICTION ENZYME ECOKI R PROTEIN"/>
    <property type="match status" value="1"/>
</dbReference>
<protein>
    <submittedName>
        <fullName evidence="3">DNA/RNA helicase</fullName>
    </submittedName>
</protein>
<keyword evidence="3" id="KW-0547">Nucleotide-binding</keyword>
<dbReference type="InterPro" id="IPR050742">
    <property type="entry name" value="Helicase_Restrict-Modif_Enz"/>
</dbReference>
<dbReference type="PROSITE" id="PS51194">
    <property type="entry name" value="HELICASE_CTER"/>
    <property type="match status" value="1"/>
</dbReference>
<reference evidence="3 4" key="2">
    <citation type="submission" date="2018-03" db="EMBL/GenBank/DDBJ databases">
        <title>The ancient ancestry and fast evolution of plastids.</title>
        <authorList>
            <person name="Moore K.R."/>
            <person name="Magnabosco C."/>
            <person name="Momper L."/>
            <person name="Gold D.A."/>
            <person name="Bosak T."/>
            <person name="Fournier G.P."/>
        </authorList>
    </citation>
    <scope>NUCLEOTIDE SEQUENCE [LARGE SCALE GENOMIC DNA]</scope>
    <source>
        <strain evidence="3 4">CCAP 1448/3</strain>
    </source>
</reference>
<organism evidence="3 4">
    <name type="scientific">Merismopedia glauca CCAP 1448/3</name>
    <dbReference type="NCBI Taxonomy" id="1296344"/>
    <lineage>
        <taxon>Bacteria</taxon>
        <taxon>Bacillati</taxon>
        <taxon>Cyanobacteriota</taxon>
        <taxon>Cyanophyceae</taxon>
        <taxon>Synechococcales</taxon>
        <taxon>Merismopediaceae</taxon>
        <taxon>Merismopedia</taxon>
    </lineage>
</organism>
<dbReference type="GO" id="GO:0061749">
    <property type="term" value="F:forked DNA-dependent helicase activity"/>
    <property type="evidence" value="ECO:0007669"/>
    <property type="project" value="TreeGrafter"/>
</dbReference>
<dbReference type="AlphaFoldDB" id="A0A2T1BYJ0"/>
<dbReference type="SMART" id="SM00490">
    <property type="entry name" value="HELICc"/>
    <property type="match status" value="1"/>
</dbReference>
<dbReference type="Pfam" id="PF04851">
    <property type="entry name" value="ResIII"/>
    <property type="match status" value="1"/>
</dbReference>
<dbReference type="InterPro" id="IPR001650">
    <property type="entry name" value="Helicase_C-like"/>
</dbReference>
<dbReference type="EMBL" id="PVWJ01000145">
    <property type="protein sequence ID" value="PSB00943.1"/>
    <property type="molecule type" value="Genomic_DNA"/>
</dbReference>
<evidence type="ECO:0000259" key="2">
    <source>
        <dbReference type="PROSITE" id="PS51194"/>
    </source>
</evidence>
<dbReference type="SUPFAM" id="SSF52540">
    <property type="entry name" value="P-loop containing nucleoside triphosphate hydrolases"/>
    <property type="match status" value="1"/>
</dbReference>
<dbReference type="InterPro" id="IPR014001">
    <property type="entry name" value="Helicase_ATP-bd"/>
</dbReference>
<dbReference type="OrthoDB" id="9802848at2"/>
<dbReference type="GO" id="GO:0036121">
    <property type="term" value="F:double-stranded DNA helicase activity"/>
    <property type="evidence" value="ECO:0007669"/>
    <property type="project" value="TreeGrafter"/>
</dbReference>
<keyword evidence="3" id="KW-0067">ATP-binding</keyword>